<organism evidence="1 2">
    <name type="scientific">Variovorax ginsengisoli</name>
    <dbReference type="NCBI Taxonomy" id="363844"/>
    <lineage>
        <taxon>Bacteria</taxon>
        <taxon>Pseudomonadati</taxon>
        <taxon>Pseudomonadota</taxon>
        <taxon>Betaproteobacteria</taxon>
        <taxon>Burkholderiales</taxon>
        <taxon>Comamonadaceae</taxon>
        <taxon>Variovorax</taxon>
    </lineage>
</organism>
<dbReference type="InterPro" id="IPR037004">
    <property type="entry name" value="Exonuc_VII_ssu_sf"/>
</dbReference>
<protein>
    <submittedName>
        <fullName evidence="1">ATPase</fullName>
    </submittedName>
</protein>
<dbReference type="RefSeq" id="WP_301814366.1">
    <property type="nucleotide sequence ID" value="NZ_JAUJZH010000027.1"/>
</dbReference>
<proteinExistence type="predicted"/>
<comment type="caution">
    <text evidence="1">The sequence shown here is derived from an EMBL/GenBank/DDBJ whole genome shotgun (WGS) entry which is preliminary data.</text>
</comment>
<dbReference type="SUPFAM" id="SSF116842">
    <property type="entry name" value="XseB-like"/>
    <property type="match status" value="1"/>
</dbReference>
<sequence>MEQQTFRAAYDVLQKHAETLREQKEPNIDDLLKIVTESVAAYKVCTKRIDAVEEALKAALEGAGVEGTGTVG</sequence>
<dbReference type="Proteomes" id="UP001169027">
    <property type="component" value="Unassembled WGS sequence"/>
</dbReference>
<name>A0ABT8SBQ2_9BURK</name>
<gene>
    <name evidence="1" type="ORF">Q2T77_29095</name>
</gene>
<accession>A0ABT8SBQ2</accession>
<evidence type="ECO:0000313" key="2">
    <source>
        <dbReference type="Proteomes" id="UP001169027"/>
    </source>
</evidence>
<dbReference type="NCBIfam" id="NF045605">
    <property type="entry name" value="xseB_Acin_var"/>
    <property type="match status" value="1"/>
</dbReference>
<evidence type="ECO:0000313" key="1">
    <source>
        <dbReference type="EMBL" id="MDO1536350.1"/>
    </source>
</evidence>
<dbReference type="EMBL" id="JAUKVY010000027">
    <property type="protein sequence ID" value="MDO1536350.1"/>
    <property type="molecule type" value="Genomic_DNA"/>
</dbReference>
<keyword evidence="2" id="KW-1185">Reference proteome</keyword>
<reference evidence="1" key="1">
    <citation type="submission" date="2023-06" db="EMBL/GenBank/DDBJ databases">
        <authorList>
            <person name="Jiang Y."/>
            <person name="Liu Q."/>
        </authorList>
    </citation>
    <scope>NUCLEOTIDE SEQUENCE</scope>
    <source>
        <strain evidence="1">CGMCC 1.12090</strain>
    </source>
</reference>